<dbReference type="AlphaFoldDB" id="A0AA42CDY6"/>
<dbReference type="PROSITE" id="PS00108">
    <property type="entry name" value="PROTEIN_KINASE_ST"/>
    <property type="match status" value="1"/>
</dbReference>
<evidence type="ECO:0000256" key="1">
    <source>
        <dbReference type="ARBA" id="ARBA00012513"/>
    </source>
</evidence>
<dbReference type="Pfam" id="PF00069">
    <property type="entry name" value="Pkinase"/>
    <property type="match status" value="1"/>
</dbReference>
<dbReference type="CDD" id="cd14014">
    <property type="entry name" value="STKc_PknB_like"/>
    <property type="match status" value="1"/>
</dbReference>
<dbReference type="GO" id="GO:0005524">
    <property type="term" value="F:ATP binding"/>
    <property type="evidence" value="ECO:0007669"/>
    <property type="project" value="UniProtKB-UniRule"/>
</dbReference>
<dbReference type="EMBL" id="JAPDNT010000004">
    <property type="protein sequence ID" value="MCW3474544.1"/>
    <property type="molecule type" value="Genomic_DNA"/>
</dbReference>
<reference evidence="11" key="1">
    <citation type="submission" date="2022-09" db="EMBL/GenBank/DDBJ databases">
        <title>Rhodovastum sp. nov. RN2-1 isolated from soil in Seongnam, South Korea.</title>
        <authorList>
            <person name="Le N.T."/>
        </authorList>
    </citation>
    <scope>NUCLEOTIDE SEQUENCE</scope>
    <source>
        <strain evidence="11">RN2-1</strain>
    </source>
</reference>
<keyword evidence="4 9" id="KW-0547">Nucleotide-binding</keyword>
<evidence type="ECO:0000256" key="9">
    <source>
        <dbReference type="PROSITE-ProRule" id="PRU10141"/>
    </source>
</evidence>
<dbReference type="SMART" id="SM00220">
    <property type="entry name" value="S_TKc"/>
    <property type="match status" value="1"/>
</dbReference>
<dbReference type="InterPro" id="IPR011009">
    <property type="entry name" value="Kinase-like_dom_sf"/>
</dbReference>
<evidence type="ECO:0000313" key="12">
    <source>
        <dbReference type="Proteomes" id="UP001165679"/>
    </source>
</evidence>
<dbReference type="PANTHER" id="PTHR24361">
    <property type="entry name" value="MITOGEN-ACTIVATED KINASE KINASE KINASE"/>
    <property type="match status" value="1"/>
</dbReference>
<dbReference type="GO" id="GO:0004674">
    <property type="term" value="F:protein serine/threonine kinase activity"/>
    <property type="evidence" value="ECO:0007669"/>
    <property type="project" value="UniProtKB-KW"/>
</dbReference>
<accession>A0AA42CDY6</accession>
<comment type="caution">
    <text evidence="11">The sequence shown here is derived from an EMBL/GenBank/DDBJ whole genome shotgun (WGS) entry which is preliminary data.</text>
</comment>
<evidence type="ECO:0000256" key="3">
    <source>
        <dbReference type="ARBA" id="ARBA00022679"/>
    </source>
</evidence>
<organism evidence="11 12">
    <name type="scientific">Limobrevibacterium gyesilva</name>
    <dbReference type="NCBI Taxonomy" id="2991712"/>
    <lineage>
        <taxon>Bacteria</taxon>
        <taxon>Pseudomonadati</taxon>
        <taxon>Pseudomonadota</taxon>
        <taxon>Alphaproteobacteria</taxon>
        <taxon>Acetobacterales</taxon>
        <taxon>Acetobacteraceae</taxon>
        <taxon>Limobrevibacterium</taxon>
    </lineage>
</organism>
<evidence type="ECO:0000313" key="11">
    <source>
        <dbReference type="EMBL" id="MCW3474544.1"/>
    </source>
</evidence>
<keyword evidence="5 11" id="KW-0418">Kinase</keyword>
<dbReference type="EC" id="2.7.11.1" evidence="1"/>
<dbReference type="Proteomes" id="UP001165679">
    <property type="component" value="Unassembled WGS sequence"/>
</dbReference>
<dbReference type="InterPro" id="IPR000719">
    <property type="entry name" value="Prot_kinase_dom"/>
</dbReference>
<evidence type="ECO:0000256" key="7">
    <source>
        <dbReference type="ARBA" id="ARBA00047899"/>
    </source>
</evidence>
<protein>
    <recommendedName>
        <fullName evidence="1">non-specific serine/threonine protein kinase</fullName>
        <ecNumber evidence="1">2.7.11.1</ecNumber>
    </recommendedName>
</protein>
<dbReference type="SUPFAM" id="SSF56112">
    <property type="entry name" value="Protein kinase-like (PK-like)"/>
    <property type="match status" value="1"/>
</dbReference>
<evidence type="ECO:0000256" key="4">
    <source>
        <dbReference type="ARBA" id="ARBA00022741"/>
    </source>
</evidence>
<dbReference type="GO" id="GO:0005737">
    <property type="term" value="C:cytoplasm"/>
    <property type="evidence" value="ECO:0007669"/>
    <property type="project" value="TreeGrafter"/>
</dbReference>
<feature type="domain" description="Protein kinase" evidence="10">
    <location>
        <begin position="8"/>
        <end position="266"/>
    </location>
</feature>
<gene>
    <name evidence="11" type="ORF">OL599_08095</name>
</gene>
<name>A0AA42CDY6_9PROT</name>
<evidence type="ECO:0000256" key="5">
    <source>
        <dbReference type="ARBA" id="ARBA00022777"/>
    </source>
</evidence>
<keyword evidence="12" id="KW-1185">Reference proteome</keyword>
<dbReference type="PROSITE" id="PS50011">
    <property type="entry name" value="PROTEIN_KINASE_DOM"/>
    <property type="match status" value="1"/>
</dbReference>
<keyword evidence="6 9" id="KW-0067">ATP-binding</keyword>
<evidence type="ECO:0000259" key="10">
    <source>
        <dbReference type="PROSITE" id="PS50011"/>
    </source>
</evidence>
<evidence type="ECO:0000256" key="6">
    <source>
        <dbReference type="ARBA" id="ARBA00022840"/>
    </source>
</evidence>
<sequence length="343" mass="37807">MVGVVPELQIGRRLGSGHFGVVFLGQDVVHGQVAVKVLARKPTQSDAEWQVFKTGFLAEAQNLSKATHRNVVQVYHIEELPDGNSIRFCMAYCPGGSLQSAFETGPKTLPTVRKAGTEVLMGLAALHARQMLHRDIKPGNILIDAAGVAQIGDFGLVTDDLMFGYGSQAGYSDHIAYEVWQGGGTSAKSDIWALGMTLFRLIHGKQWYEEAPDPQTIIPNGGFAGTLKWLPHVPKSWRRCIRKMMNDDPASRYQTASQALEALSRLPITPVWSAAVAADLVRWEQTTQTRRIMVEWKRLSPRKHKWMAWSEPLGRGRKMTLAGSGGIVGSRQAVTELKAYFGD</sequence>
<dbReference type="PANTHER" id="PTHR24361:SF433">
    <property type="entry name" value="PROTEIN KINASE DOMAIN-CONTAINING PROTEIN"/>
    <property type="match status" value="1"/>
</dbReference>
<dbReference type="PROSITE" id="PS00107">
    <property type="entry name" value="PROTEIN_KINASE_ATP"/>
    <property type="match status" value="1"/>
</dbReference>
<proteinExistence type="predicted"/>
<reference evidence="11" key="2">
    <citation type="submission" date="2022-10" db="EMBL/GenBank/DDBJ databases">
        <authorList>
            <person name="Trinh H.N."/>
        </authorList>
    </citation>
    <scope>NUCLEOTIDE SEQUENCE</scope>
    <source>
        <strain evidence="11">RN2-1</strain>
    </source>
</reference>
<evidence type="ECO:0000256" key="2">
    <source>
        <dbReference type="ARBA" id="ARBA00022527"/>
    </source>
</evidence>
<comment type="catalytic activity">
    <reaction evidence="7">
        <text>L-threonyl-[protein] + ATP = O-phospho-L-threonyl-[protein] + ADP + H(+)</text>
        <dbReference type="Rhea" id="RHEA:46608"/>
        <dbReference type="Rhea" id="RHEA-COMP:11060"/>
        <dbReference type="Rhea" id="RHEA-COMP:11605"/>
        <dbReference type="ChEBI" id="CHEBI:15378"/>
        <dbReference type="ChEBI" id="CHEBI:30013"/>
        <dbReference type="ChEBI" id="CHEBI:30616"/>
        <dbReference type="ChEBI" id="CHEBI:61977"/>
        <dbReference type="ChEBI" id="CHEBI:456216"/>
        <dbReference type="EC" id="2.7.11.1"/>
    </reaction>
</comment>
<dbReference type="InterPro" id="IPR053235">
    <property type="entry name" value="Ser_Thr_kinase"/>
</dbReference>
<keyword evidence="3" id="KW-0808">Transferase</keyword>
<dbReference type="Gene3D" id="1.10.510.10">
    <property type="entry name" value="Transferase(Phosphotransferase) domain 1"/>
    <property type="match status" value="1"/>
</dbReference>
<dbReference type="InterPro" id="IPR017441">
    <property type="entry name" value="Protein_kinase_ATP_BS"/>
</dbReference>
<comment type="catalytic activity">
    <reaction evidence="8">
        <text>L-seryl-[protein] + ATP = O-phospho-L-seryl-[protein] + ADP + H(+)</text>
        <dbReference type="Rhea" id="RHEA:17989"/>
        <dbReference type="Rhea" id="RHEA-COMP:9863"/>
        <dbReference type="Rhea" id="RHEA-COMP:11604"/>
        <dbReference type="ChEBI" id="CHEBI:15378"/>
        <dbReference type="ChEBI" id="CHEBI:29999"/>
        <dbReference type="ChEBI" id="CHEBI:30616"/>
        <dbReference type="ChEBI" id="CHEBI:83421"/>
        <dbReference type="ChEBI" id="CHEBI:456216"/>
        <dbReference type="EC" id="2.7.11.1"/>
    </reaction>
</comment>
<keyword evidence="2 11" id="KW-0723">Serine/threonine-protein kinase</keyword>
<dbReference type="RefSeq" id="WP_264713186.1">
    <property type="nucleotide sequence ID" value="NZ_JAPDNT010000004.1"/>
</dbReference>
<feature type="binding site" evidence="9">
    <location>
        <position position="41"/>
    </location>
    <ligand>
        <name>ATP</name>
        <dbReference type="ChEBI" id="CHEBI:30616"/>
    </ligand>
</feature>
<dbReference type="InterPro" id="IPR008271">
    <property type="entry name" value="Ser/Thr_kinase_AS"/>
</dbReference>
<evidence type="ECO:0000256" key="8">
    <source>
        <dbReference type="ARBA" id="ARBA00048679"/>
    </source>
</evidence>